<accession>A0A839Y122</accession>
<feature type="transmembrane region" description="Helical" evidence="3">
    <location>
        <begin position="378"/>
        <end position="400"/>
    </location>
</feature>
<organism evidence="5 6">
    <name type="scientific">Prauserella sediminis</name>
    <dbReference type="NCBI Taxonomy" id="577680"/>
    <lineage>
        <taxon>Bacteria</taxon>
        <taxon>Bacillati</taxon>
        <taxon>Actinomycetota</taxon>
        <taxon>Actinomycetes</taxon>
        <taxon>Pseudonocardiales</taxon>
        <taxon>Pseudonocardiaceae</taxon>
        <taxon>Prauserella</taxon>
        <taxon>Prauserella salsuginis group</taxon>
    </lineage>
</organism>
<evidence type="ECO:0000313" key="6">
    <source>
        <dbReference type="Proteomes" id="UP000564573"/>
    </source>
</evidence>
<keyword evidence="1" id="KW-1188">Viral release from host cell</keyword>
<proteinExistence type="predicted"/>
<feature type="transmembrane region" description="Helical" evidence="3">
    <location>
        <begin position="433"/>
        <end position="452"/>
    </location>
</feature>
<evidence type="ECO:0000259" key="4">
    <source>
        <dbReference type="Pfam" id="PF10145"/>
    </source>
</evidence>
<dbReference type="NCBIfam" id="TIGR01760">
    <property type="entry name" value="tape_meas_TP901"/>
    <property type="match status" value="1"/>
</dbReference>
<keyword evidence="3" id="KW-0472">Membrane</keyword>
<evidence type="ECO:0000256" key="2">
    <source>
        <dbReference type="SAM" id="MobiDB-lite"/>
    </source>
</evidence>
<feature type="domain" description="Phage tail tape measure protein" evidence="4">
    <location>
        <begin position="78"/>
        <end position="255"/>
    </location>
</feature>
<evidence type="ECO:0000256" key="1">
    <source>
        <dbReference type="ARBA" id="ARBA00022612"/>
    </source>
</evidence>
<dbReference type="RefSeq" id="WP_183787558.1">
    <property type="nucleotide sequence ID" value="NZ_JACIBS010000021.1"/>
</dbReference>
<dbReference type="AlphaFoldDB" id="A0A839Y122"/>
<dbReference type="Pfam" id="PF10145">
    <property type="entry name" value="PhageMin_Tail"/>
    <property type="match status" value="1"/>
</dbReference>
<evidence type="ECO:0000256" key="3">
    <source>
        <dbReference type="SAM" id="Phobius"/>
    </source>
</evidence>
<keyword evidence="3" id="KW-0812">Transmembrane</keyword>
<sequence>MAALKTAGRQTRDLNDRLVQNRQATEAVGRGLVGFGTAVVGGMALATKAAIDWESAWAGVTKTVDGSESQMAALEARLRDMATELPATHEEIASVAEAAGQLGVQRESVAGFTRTMIDLGNTTNLTAEEAASAMAQFGNVMGTSQDDVDRLGSALVALGNNSATTEADILEMSQRLAGAGNLIGATESDILAMSAALASVGIRAEAGGGSMSRVMQQIHTAVSEGGEAVQGFADVAGMSADEFSNRWSDDPVEAINSFVLGLNNVEASGGNVVGVLSDLGIRSTEDVRTILGLKGATDLLSDSLGIAAEGWEENTALSEEAQQRYDTAASQIQVAWNTIKDAAIDVGAAIMPVVSSVAGTVGDLARAFSSLPDPVKGALGVLGSVAGVASLAAGGLMLMLPRIRDTRDAIRDLGLTGDRAQGRVRRLGRSMRTASVAAAGLGAAAVGIDAIFGSRTLEHNLEALTVGLERWATQSKLSGEAARFLGDNAEDLSSDFEQIGSWANFAARPAQALGETLFGWAGVTSSIGDAEKRVQSLGQALAQLVEEGDADVAAAAFERIAKVAGDAGVSTERVRELMPEYAAALEVAGDEASNSAGKQGEFAEGVGDAKSETEQATDALQEYADQQRAMVDPVFALQNALRRQEEAQQDLDESIRTHGPNSEQARTAQWALAEAISGVEQAALDGDISFDAFKTKLQQWVEQGKINQATADTLKERVKTLREEAEDYRGPYDATFNANTGQAREKIRSLNELLDMWDGKESTAYAKLIPQMLAPDYQGSNTGLYNFNFPGGATGGTITRSGIKRYAGGGTIVGPGTGTSDSIPAFAEGGPLLVSNGEFISTDASRRRNEAALIAGNRGATLVPVGGDGASAVGERDAALQDMRQTLQTVADSEDAWNTALNENSDALERSETLAGSLVDVVTRTGNVAGDSDAAYGRFSTRLTQWDGQARRTQARADALAGRVVNLRGEAEDYQGGYDATLTANTHPAQRAIREGVGVMNDYLDRLNNTTVKIGAQFDFGQSGGGVGSVNVSYGLADGGPVVGPGGPTDDQVPLWGSNGEYMIRAAAVSKYGRGFLDMVNAGKYRDGGLIEPRRRTTYRPSDTFGSALEGGDML</sequence>
<dbReference type="Proteomes" id="UP000564573">
    <property type="component" value="Unassembled WGS sequence"/>
</dbReference>
<dbReference type="EMBL" id="JACIBS010000021">
    <property type="protein sequence ID" value="MBB3666393.1"/>
    <property type="molecule type" value="Genomic_DNA"/>
</dbReference>
<dbReference type="PANTHER" id="PTHR37813:SF1">
    <property type="entry name" value="FELS-2 PROPHAGE PROTEIN"/>
    <property type="match status" value="1"/>
</dbReference>
<dbReference type="InterPro" id="IPR010090">
    <property type="entry name" value="Phage_tape_meas"/>
</dbReference>
<comment type="caution">
    <text evidence="5">The sequence shown here is derived from an EMBL/GenBank/DDBJ whole genome shotgun (WGS) entry which is preliminary data.</text>
</comment>
<name>A0A839Y122_9PSEU</name>
<feature type="region of interest" description="Disordered" evidence="2">
    <location>
        <begin position="592"/>
        <end position="615"/>
    </location>
</feature>
<gene>
    <name evidence="5" type="ORF">FB384_005356</name>
</gene>
<reference evidence="5 6" key="1">
    <citation type="submission" date="2020-08" db="EMBL/GenBank/DDBJ databases">
        <title>Sequencing the genomes of 1000 actinobacteria strains.</title>
        <authorList>
            <person name="Klenk H.-P."/>
        </authorList>
    </citation>
    <scope>NUCLEOTIDE SEQUENCE [LARGE SCALE GENOMIC DNA]</scope>
    <source>
        <strain evidence="5 6">DSM 45267</strain>
    </source>
</reference>
<dbReference type="PANTHER" id="PTHR37813">
    <property type="entry name" value="FELS-2 PROPHAGE PROTEIN"/>
    <property type="match status" value="1"/>
</dbReference>
<keyword evidence="6" id="KW-1185">Reference proteome</keyword>
<protein>
    <submittedName>
        <fullName evidence="5">TP901 family phage tail tape measure protein</fullName>
    </submittedName>
</protein>
<feature type="non-terminal residue" evidence="5">
    <location>
        <position position="1115"/>
    </location>
</feature>
<keyword evidence="3" id="KW-1133">Transmembrane helix</keyword>
<evidence type="ECO:0000313" key="5">
    <source>
        <dbReference type="EMBL" id="MBB3666393.1"/>
    </source>
</evidence>